<sequence>MIPKILTIAGSDSSGGAGIQADLKTFQEYGTFGFSTITSFVTMNADENWSHTVTSLSAELVDKQLKTVYAGAPLQALKTGMLGELETIRLARKYIDTYNQENVVVDPVMACKGTSELLQPENVALMKELLLPVATITTPNLIEAGILSGLGELTTLDDMKKAARNILELGPKTVVIKGGKRLKSDKAIDLFYDGNEFLLLENEKFETDYNHGAGCTFAAAITAGLGNGLSVKDSVLLAKKFVAAAIKNGLEINPFLGHVWHGAYNQAELRLKKEKN</sequence>
<dbReference type="CDD" id="cd01169">
    <property type="entry name" value="HMPP_kinase"/>
    <property type="match status" value="1"/>
</dbReference>
<evidence type="ECO:0000256" key="4">
    <source>
        <dbReference type="ARBA" id="ARBA00022723"/>
    </source>
</evidence>
<dbReference type="FunFam" id="3.40.1190.20:FF:000003">
    <property type="entry name" value="Phosphomethylpyrimidine kinase ThiD"/>
    <property type="match status" value="1"/>
</dbReference>
<dbReference type="GO" id="GO:0008902">
    <property type="term" value="F:hydroxymethylpyrimidine kinase activity"/>
    <property type="evidence" value="ECO:0007669"/>
    <property type="project" value="TreeGrafter"/>
</dbReference>
<evidence type="ECO:0000256" key="6">
    <source>
        <dbReference type="ARBA" id="ARBA00022777"/>
    </source>
</evidence>
<keyword evidence="7" id="KW-0067">ATP-binding</keyword>
<dbReference type="RefSeq" id="WP_126831368.1">
    <property type="nucleotide sequence ID" value="NZ_CBCRYB010000016.1"/>
</dbReference>
<dbReference type="GO" id="GO:0008972">
    <property type="term" value="F:phosphomethylpyrimidine kinase activity"/>
    <property type="evidence" value="ECO:0007669"/>
    <property type="project" value="InterPro"/>
</dbReference>
<dbReference type="SUPFAM" id="SSF53613">
    <property type="entry name" value="Ribokinase-like"/>
    <property type="match status" value="1"/>
</dbReference>
<keyword evidence="8" id="KW-0460">Magnesium</keyword>
<evidence type="ECO:0000256" key="8">
    <source>
        <dbReference type="ARBA" id="ARBA00022842"/>
    </source>
</evidence>
<dbReference type="NCBIfam" id="TIGR00097">
    <property type="entry name" value="HMP-P_kinase"/>
    <property type="match status" value="1"/>
</dbReference>
<evidence type="ECO:0000256" key="12">
    <source>
        <dbReference type="ARBA" id="ARBA00042531"/>
    </source>
</evidence>
<dbReference type="GO" id="GO:0008478">
    <property type="term" value="F:pyridoxal kinase activity"/>
    <property type="evidence" value="ECO:0007669"/>
    <property type="project" value="UniProtKB-EC"/>
</dbReference>
<evidence type="ECO:0000256" key="9">
    <source>
        <dbReference type="ARBA" id="ARBA00042307"/>
    </source>
</evidence>
<keyword evidence="3" id="KW-0808">Transferase</keyword>
<evidence type="ECO:0000313" key="15">
    <source>
        <dbReference type="EMBL" id="RSU03156.1"/>
    </source>
</evidence>
<gene>
    <name evidence="15" type="ORF">CBF31_05415</name>
</gene>
<dbReference type="Gene3D" id="3.40.1190.20">
    <property type="match status" value="1"/>
</dbReference>
<evidence type="ECO:0000256" key="11">
    <source>
        <dbReference type="ARBA" id="ARBA00042396"/>
    </source>
</evidence>
<dbReference type="OrthoDB" id="9810880at2"/>
<dbReference type="GO" id="GO:0005829">
    <property type="term" value="C:cytosol"/>
    <property type="evidence" value="ECO:0007669"/>
    <property type="project" value="TreeGrafter"/>
</dbReference>
<dbReference type="GO" id="GO:0046872">
    <property type="term" value="F:metal ion binding"/>
    <property type="evidence" value="ECO:0007669"/>
    <property type="project" value="UniProtKB-KW"/>
</dbReference>
<dbReference type="PANTHER" id="PTHR20858">
    <property type="entry name" value="PHOSPHOMETHYLPYRIMIDINE KINASE"/>
    <property type="match status" value="1"/>
</dbReference>
<evidence type="ECO:0000256" key="3">
    <source>
        <dbReference type="ARBA" id="ARBA00022679"/>
    </source>
</evidence>
<dbReference type="Pfam" id="PF08543">
    <property type="entry name" value="Phos_pyr_kin"/>
    <property type="match status" value="1"/>
</dbReference>
<name>A0A430A7R2_9ENTE</name>
<comment type="catalytic activity">
    <reaction evidence="13">
        <text>pyridoxal + ATP = pyridoxal 5'-phosphate + ADP + H(+)</text>
        <dbReference type="Rhea" id="RHEA:10224"/>
        <dbReference type="ChEBI" id="CHEBI:15378"/>
        <dbReference type="ChEBI" id="CHEBI:17310"/>
        <dbReference type="ChEBI" id="CHEBI:30616"/>
        <dbReference type="ChEBI" id="CHEBI:456216"/>
        <dbReference type="ChEBI" id="CHEBI:597326"/>
        <dbReference type="EC" id="2.7.1.35"/>
    </reaction>
</comment>
<keyword evidence="5" id="KW-0547">Nucleotide-binding</keyword>
<dbReference type="InterPro" id="IPR004399">
    <property type="entry name" value="HMP/HMP-P_kinase_dom"/>
</dbReference>
<dbReference type="InterPro" id="IPR013749">
    <property type="entry name" value="PM/HMP-P_kinase-1"/>
</dbReference>
<dbReference type="EMBL" id="NGJY01000002">
    <property type="protein sequence ID" value="RSU03156.1"/>
    <property type="molecule type" value="Genomic_DNA"/>
</dbReference>
<proteinExistence type="inferred from homology"/>
<comment type="similarity">
    <text evidence="1">Belongs to the ThiD family.</text>
</comment>
<organism evidence="15 16">
    <name type="scientific">Vagococcus fessus</name>
    <dbReference type="NCBI Taxonomy" id="120370"/>
    <lineage>
        <taxon>Bacteria</taxon>
        <taxon>Bacillati</taxon>
        <taxon>Bacillota</taxon>
        <taxon>Bacilli</taxon>
        <taxon>Lactobacillales</taxon>
        <taxon>Enterococcaceae</taxon>
        <taxon>Vagococcus</taxon>
    </lineage>
</organism>
<dbReference type="InterPro" id="IPR029056">
    <property type="entry name" value="Ribokinase-like"/>
</dbReference>
<evidence type="ECO:0000256" key="7">
    <source>
        <dbReference type="ARBA" id="ARBA00022840"/>
    </source>
</evidence>
<accession>A0A430A7R2</accession>
<dbReference type="GO" id="GO:0005524">
    <property type="term" value="F:ATP binding"/>
    <property type="evidence" value="ECO:0007669"/>
    <property type="project" value="UniProtKB-KW"/>
</dbReference>
<comment type="caution">
    <text evidence="15">The sequence shown here is derived from an EMBL/GenBank/DDBJ whole genome shotgun (WGS) entry which is preliminary data.</text>
</comment>
<keyword evidence="6 15" id="KW-0418">Kinase</keyword>
<feature type="domain" description="Pyridoxamine kinase/Phosphomethylpyrimidine kinase" evidence="14">
    <location>
        <begin position="12"/>
        <end position="258"/>
    </location>
</feature>
<evidence type="ECO:0000256" key="1">
    <source>
        <dbReference type="ARBA" id="ARBA00009879"/>
    </source>
</evidence>
<keyword evidence="4" id="KW-0479">Metal-binding</keyword>
<evidence type="ECO:0000259" key="14">
    <source>
        <dbReference type="Pfam" id="PF08543"/>
    </source>
</evidence>
<protein>
    <recommendedName>
        <fullName evidence="2">pyridoxal kinase</fullName>
        <ecNumber evidence="2">2.7.1.35</ecNumber>
    </recommendedName>
    <alternativeName>
        <fullName evidence="10">PN/PL/PM kinase</fullName>
    </alternativeName>
    <alternativeName>
        <fullName evidence="11">Pyridoxal kinase</fullName>
    </alternativeName>
    <alternativeName>
        <fullName evidence="9">Pyridoxamine kinase</fullName>
    </alternativeName>
    <alternativeName>
        <fullName evidence="12">Vitamin B6 kinase</fullName>
    </alternativeName>
</protein>
<dbReference type="EC" id="2.7.1.35" evidence="2"/>
<evidence type="ECO:0000313" key="16">
    <source>
        <dbReference type="Proteomes" id="UP000287101"/>
    </source>
</evidence>
<evidence type="ECO:0000256" key="13">
    <source>
        <dbReference type="ARBA" id="ARBA00049293"/>
    </source>
</evidence>
<evidence type="ECO:0000256" key="2">
    <source>
        <dbReference type="ARBA" id="ARBA00012104"/>
    </source>
</evidence>
<evidence type="ECO:0000256" key="5">
    <source>
        <dbReference type="ARBA" id="ARBA00022741"/>
    </source>
</evidence>
<reference evidence="15 16" key="1">
    <citation type="submission" date="2017-05" db="EMBL/GenBank/DDBJ databases">
        <title>Vagococcus spp. assemblies.</title>
        <authorList>
            <person name="Gulvik C.A."/>
        </authorList>
    </citation>
    <scope>NUCLEOTIDE SEQUENCE [LARGE SCALE GENOMIC DNA]</scope>
    <source>
        <strain evidence="15 16">CCUG 41755</strain>
    </source>
</reference>
<dbReference type="Proteomes" id="UP000287101">
    <property type="component" value="Unassembled WGS sequence"/>
</dbReference>
<keyword evidence="16" id="KW-1185">Reference proteome</keyword>
<dbReference type="AlphaFoldDB" id="A0A430A7R2"/>
<evidence type="ECO:0000256" key="10">
    <source>
        <dbReference type="ARBA" id="ARBA00042348"/>
    </source>
</evidence>
<dbReference type="PANTHER" id="PTHR20858:SF19">
    <property type="entry name" value="PYRIDOXINE KINASE"/>
    <property type="match status" value="1"/>
</dbReference>
<dbReference type="GO" id="GO:0009228">
    <property type="term" value="P:thiamine biosynthetic process"/>
    <property type="evidence" value="ECO:0007669"/>
    <property type="project" value="InterPro"/>
</dbReference>